<protein>
    <submittedName>
        <fullName evidence="2">Pimeloyl-ACP methyl ester carboxylesterase</fullName>
    </submittedName>
</protein>
<dbReference type="EMBL" id="FOMG01000016">
    <property type="protein sequence ID" value="SFC99140.1"/>
    <property type="molecule type" value="Genomic_DNA"/>
</dbReference>
<dbReference type="PRINTS" id="PR00111">
    <property type="entry name" value="ABHYDROLASE"/>
</dbReference>
<keyword evidence="3" id="KW-1185">Reference proteome</keyword>
<evidence type="ECO:0000259" key="1">
    <source>
        <dbReference type="Pfam" id="PF00561"/>
    </source>
</evidence>
<evidence type="ECO:0000313" key="3">
    <source>
        <dbReference type="Proteomes" id="UP000199263"/>
    </source>
</evidence>
<dbReference type="PANTHER" id="PTHR43798">
    <property type="entry name" value="MONOACYLGLYCEROL LIPASE"/>
    <property type="match status" value="1"/>
</dbReference>
<dbReference type="SUPFAM" id="SSF53474">
    <property type="entry name" value="alpha/beta-Hydrolases"/>
    <property type="match status" value="1"/>
</dbReference>
<reference evidence="2 3" key="1">
    <citation type="submission" date="2016-10" db="EMBL/GenBank/DDBJ databases">
        <authorList>
            <person name="de Groot N.N."/>
        </authorList>
    </citation>
    <scope>NUCLEOTIDE SEQUENCE [LARGE SCALE GENOMIC DNA]</scope>
    <source>
        <strain evidence="2 3">DSM 12992</strain>
    </source>
</reference>
<organism evidence="2 3">
    <name type="scientific">Clostridium uliginosum</name>
    <dbReference type="NCBI Taxonomy" id="119641"/>
    <lineage>
        <taxon>Bacteria</taxon>
        <taxon>Bacillati</taxon>
        <taxon>Bacillota</taxon>
        <taxon>Clostridia</taxon>
        <taxon>Eubacteriales</taxon>
        <taxon>Clostridiaceae</taxon>
        <taxon>Clostridium</taxon>
    </lineage>
</organism>
<evidence type="ECO:0000313" key="2">
    <source>
        <dbReference type="EMBL" id="SFC99140.1"/>
    </source>
</evidence>
<dbReference type="InterPro" id="IPR029058">
    <property type="entry name" value="AB_hydrolase_fold"/>
</dbReference>
<feature type="domain" description="AB hydrolase-1" evidence="1">
    <location>
        <begin position="7"/>
        <end position="216"/>
    </location>
</feature>
<dbReference type="InterPro" id="IPR050266">
    <property type="entry name" value="AB_hydrolase_sf"/>
</dbReference>
<sequence length="235" mass="27270">MENIFNNKKGYKRIYIDLPGMGKSSSEKWITNSDIILNIVIALIEKILPNKNFLLAGESYGGYLSRGILYKMTKRIDGIMLICHVIIADNKKRNVQEHVILVKDNMLLSKLTSDEIDDFNSSSVVQNEIIYERYKNEIISRIEIANHEFLRNIKRNEYKFSFDVDKLDGKFNKPALIMVGRQDSCVGYKDSWNILENFPRASFAVLDRAGHNLQIEQEELFNSLVNEWLIRVDES</sequence>
<dbReference type="Proteomes" id="UP000199263">
    <property type="component" value="Unassembled WGS sequence"/>
</dbReference>
<gene>
    <name evidence="2" type="ORF">SAMN05421842_11612</name>
</gene>
<dbReference type="Pfam" id="PF00561">
    <property type="entry name" value="Abhydrolase_1"/>
    <property type="match status" value="1"/>
</dbReference>
<dbReference type="AlphaFoldDB" id="A0A1I1NZL9"/>
<dbReference type="InterPro" id="IPR000073">
    <property type="entry name" value="AB_hydrolase_1"/>
</dbReference>
<name>A0A1I1NZL9_9CLOT</name>
<dbReference type="STRING" id="119641.SAMN05421842_11612"/>
<dbReference type="Gene3D" id="3.40.50.1820">
    <property type="entry name" value="alpha/beta hydrolase"/>
    <property type="match status" value="1"/>
</dbReference>
<accession>A0A1I1NZL9</accession>
<proteinExistence type="predicted"/>
<dbReference type="RefSeq" id="WP_341465524.1">
    <property type="nucleotide sequence ID" value="NZ_FOMG01000016.1"/>
</dbReference>
<dbReference type="PANTHER" id="PTHR43798:SF6">
    <property type="entry name" value="HYDROLASE, PUTATIVE (AFU_ORTHOLOGUE AFUA_4G13070)-RELATED"/>
    <property type="match status" value="1"/>
</dbReference>